<dbReference type="GO" id="GO:0005768">
    <property type="term" value="C:endosome"/>
    <property type="evidence" value="ECO:0007669"/>
    <property type="project" value="UniProtKB-SubCell"/>
</dbReference>
<evidence type="ECO:0000256" key="1">
    <source>
        <dbReference type="ARBA" id="ARBA00004177"/>
    </source>
</evidence>
<feature type="compositionally biased region" description="Basic and acidic residues" evidence="11">
    <location>
        <begin position="143"/>
        <end position="152"/>
    </location>
</feature>
<evidence type="ECO:0000313" key="15">
    <source>
        <dbReference type="Proteomes" id="UP000245884"/>
    </source>
</evidence>
<dbReference type="OrthoDB" id="10057496at2759"/>
<keyword evidence="4" id="KW-0808">Transferase</keyword>
<dbReference type="PANTHER" id="PTHR23164:SF30">
    <property type="entry name" value="EARLY ENDOSOME ANTIGEN 1"/>
    <property type="match status" value="1"/>
</dbReference>
<dbReference type="Pfam" id="PF13639">
    <property type="entry name" value="zf-RING_2"/>
    <property type="match status" value="1"/>
</dbReference>
<feature type="region of interest" description="Disordered" evidence="11">
    <location>
        <begin position="441"/>
        <end position="463"/>
    </location>
</feature>
<feature type="domain" description="FYVE-type" evidence="13">
    <location>
        <begin position="572"/>
        <end position="647"/>
    </location>
</feature>
<dbReference type="GeneID" id="37029389"/>
<evidence type="ECO:0000259" key="12">
    <source>
        <dbReference type="PROSITE" id="PS50089"/>
    </source>
</evidence>
<evidence type="ECO:0000256" key="4">
    <source>
        <dbReference type="ARBA" id="ARBA00022679"/>
    </source>
</evidence>
<dbReference type="Pfam" id="PF01363">
    <property type="entry name" value="FYVE"/>
    <property type="match status" value="1"/>
</dbReference>
<evidence type="ECO:0000256" key="8">
    <source>
        <dbReference type="ARBA" id="ARBA00022786"/>
    </source>
</evidence>
<dbReference type="PANTHER" id="PTHR23164">
    <property type="entry name" value="EARLY ENDOSOME ANTIGEN 1"/>
    <property type="match status" value="1"/>
</dbReference>
<dbReference type="PROSITE" id="PS50089">
    <property type="entry name" value="ZF_RING_2"/>
    <property type="match status" value="1"/>
</dbReference>
<evidence type="ECO:0000256" key="9">
    <source>
        <dbReference type="ARBA" id="ARBA00022833"/>
    </source>
</evidence>
<dbReference type="GO" id="GO:0016740">
    <property type="term" value="F:transferase activity"/>
    <property type="evidence" value="ECO:0007669"/>
    <property type="project" value="UniProtKB-KW"/>
</dbReference>
<dbReference type="CDD" id="cd16489">
    <property type="entry name" value="mRING-CH-C4HC2H_ZNRF"/>
    <property type="match status" value="1"/>
</dbReference>
<feature type="compositionally biased region" description="Low complexity" evidence="11">
    <location>
        <begin position="166"/>
        <end position="175"/>
    </location>
</feature>
<gene>
    <name evidence="14" type="ORF">BDZ90DRAFT_246610</name>
</gene>
<evidence type="ECO:0000256" key="5">
    <source>
        <dbReference type="ARBA" id="ARBA00022723"/>
    </source>
</evidence>
<evidence type="ECO:0000256" key="6">
    <source>
        <dbReference type="ARBA" id="ARBA00022753"/>
    </source>
</evidence>
<dbReference type="Gene3D" id="1.25.40.20">
    <property type="entry name" value="Ankyrin repeat-containing domain"/>
    <property type="match status" value="1"/>
</dbReference>
<sequence length="798" mass="87040">MNASSNGHLPIVRFLTTKHHADPFQRNSAGETAYDVAAASFEIFICQVLESYEAERWSALRFASAAGATQQRSYNPLYLHTTVPVLIYQNERLDTRLSALATNGGRPRWSGSGAGRPHKPDRRAPGTLPPGPLSSSLARHTPMRREDVDLPRRSQPYKLRLPTKSQSRAAAIAAQHRQRANGEDFSTTPTPESILEQQRRGSVSSSVREQDEPSHFWLCDWQLDRTHPQADHVDGWQYAQSFDAAEDRWSAQVPPPLTRLLEGKGLGSAVTRAISGGHLPGPGQSSVLGDSNGDSEATPTGWVRRRRWVRVMRRRLDIDFGDELEAAELSDHSVEATQLHVDLSSTTTRTAQEAAQIECDELGADADYVAKAIALAGAKEGATPADAMGDLSPQALQSRSVRLELAINELRGSAFDDQDVERRTRAEDLLKEFTLQVSQLRQAAGMGEGDDANDDEEEEDDDEEFIYPNSFKDTQSTITRIAGASQAGNLATNRPAIGPRVNSSYSVFGNTTPVAPPSEAGATAKTASNHRSADLARATEFRVPTNEAPATLPIHQHPTLREATLIPNWEPDEDAADCRNCGKRFTFFTRKHHCRRCGRIFCADCSSHRAQLSADELVIDPGVPEMFFAESSMGISRICAGCHAERQLPPALRNTRGGADLMLRSAAQERGGPSTADAAEGYGATTTAFSSSVSSRASELNECPVCNVTLAQFGCQQDQEEHLRICLENGGGGSVQGGRYLVYRLQEDSPIISKECVICFEELLAGQAVARLPCLCFFHEPCVASWLGRGKSCPTHAR</sequence>
<keyword evidence="6" id="KW-0967">Endosome</keyword>
<evidence type="ECO:0000256" key="11">
    <source>
        <dbReference type="SAM" id="MobiDB-lite"/>
    </source>
</evidence>
<evidence type="ECO:0000256" key="10">
    <source>
        <dbReference type="PROSITE-ProRule" id="PRU00175"/>
    </source>
</evidence>
<feature type="region of interest" description="Disordered" evidence="11">
    <location>
        <begin position="277"/>
        <end position="299"/>
    </location>
</feature>
<dbReference type="InterPro" id="IPR011011">
    <property type="entry name" value="Znf_FYVE_PHD"/>
</dbReference>
<dbReference type="PROSITE" id="PS50178">
    <property type="entry name" value="ZF_FYVE"/>
    <property type="match status" value="1"/>
</dbReference>
<dbReference type="SMART" id="SM00184">
    <property type="entry name" value="RING"/>
    <property type="match status" value="1"/>
</dbReference>
<feature type="region of interest" description="Disordered" evidence="11">
    <location>
        <begin position="101"/>
        <end position="209"/>
    </location>
</feature>
<dbReference type="InterPro" id="IPR000306">
    <property type="entry name" value="Znf_FYVE"/>
</dbReference>
<dbReference type="AlphaFoldDB" id="A0A316UNA4"/>
<dbReference type="InterPro" id="IPR013083">
    <property type="entry name" value="Znf_RING/FYVE/PHD"/>
</dbReference>
<keyword evidence="3" id="KW-0963">Cytoplasm</keyword>
<dbReference type="EMBL" id="KZ819671">
    <property type="protein sequence ID" value="PWN26434.1"/>
    <property type="molecule type" value="Genomic_DNA"/>
</dbReference>
<feature type="compositionally biased region" description="Acidic residues" evidence="11">
    <location>
        <begin position="448"/>
        <end position="463"/>
    </location>
</feature>
<dbReference type="SUPFAM" id="SSF48403">
    <property type="entry name" value="Ankyrin repeat"/>
    <property type="match status" value="1"/>
</dbReference>
<keyword evidence="8" id="KW-0833">Ubl conjugation pathway</keyword>
<feature type="compositionally biased region" description="Polar residues" evidence="11">
    <location>
        <begin position="283"/>
        <end position="298"/>
    </location>
</feature>
<keyword evidence="15" id="KW-1185">Reference proteome</keyword>
<evidence type="ECO:0000256" key="7">
    <source>
        <dbReference type="ARBA" id="ARBA00022771"/>
    </source>
</evidence>
<dbReference type="InterPro" id="IPR017455">
    <property type="entry name" value="Znf_FYVE-rel"/>
</dbReference>
<dbReference type="InterPro" id="IPR036770">
    <property type="entry name" value="Ankyrin_rpt-contain_sf"/>
</dbReference>
<dbReference type="STRING" id="1569628.A0A316UNA4"/>
<dbReference type="Gene3D" id="3.30.40.10">
    <property type="entry name" value="Zinc/RING finger domain, C3HC4 (zinc finger)"/>
    <property type="match status" value="2"/>
</dbReference>
<accession>A0A316UNA4</accession>
<evidence type="ECO:0000259" key="13">
    <source>
        <dbReference type="PROSITE" id="PS50178"/>
    </source>
</evidence>
<dbReference type="SUPFAM" id="SSF57903">
    <property type="entry name" value="FYVE/PHD zinc finger"/>
    <property type="match status" value="1"/>
</dbReference>
<dbReference type="InterPro" id="IPR001841">
    <property type="entry name" value="Znf_RING"/>
</dbReference>
<feature type="domain" description="RING-type" evidence="12">
    <location>
        <begin position="756"/>
        <end position="796"/>
    </location>
</feature>
<name>A0A316UNA4_9BASI</name>
<protein>
    <submittedName>
        <fullName evidence="14">FYVE-domain-containing protein</fullName>
    </submittedName>
</protein>
<dbReference type="Proteomes" id="UP000245884">
    <property type="component" value="Unassembled WGS sequence"/>
</dbReference>
<proteinExistence type="predicted"/>
<dbReference type="SMART" id="SM00064">
    <property type="entry name" value="FYVE"/>
    <property type="match status" value="1"/>
</dbReference>
<keyword evidence="9" id="KW-0862">Zinc</keyword>
<evidence type="ECO:0000256" key="2">
    <source>
        <dbReference type="ARBA" id="ARBA00004496"/>
    </source>
</evidence>
<comment type="subcellular location">
    <subcellularLocation>
        <location evidence="2">Cytoplasm</location>
    </subcellularLocation>
    <subcellularLocation>
        <location evidence="1">Endosome</location>
    </subcellularLocation>
</comment>
<reference evidence="14 15" key="1">
    <citation type="journal article" date="2018" name="Mol. Biol. Evol.">
        <title>Broad Genomic Sampling Reveals a Smut Pathogenic Ancestry of the Fungal Clade Ustilaginomycotina.</title>
        <authorList>
            <person name="Kijpornyongpan T."/>
            <person name="Mondo S.J."/>
            <person name="Barry K."/>
            <person name="Sandor L."/>
            <person name="Lee J."/>
            <person name="Lipzen A."/>
            <person name="Pangilinan J."/>
            <person name="LaButti K."/>
            <person name="Hainaut M."/>
            <person name="Henrissat B."/>
            <person name="Grigoriev I.V."/>
            <person name="Spatafora J.W."/>
            <person name="Aime M.C."/>
        </authorList>
    </citation>
    <scope>NUCLEOTIDE SEQUENCE [LARGE SCALE GENOMIC DNA]</scope>
    <source>
        <strain evidence="14 15">MCA 5214</strain>
    </source>
</reference>
<organism evidence="14 15">
    <name type="scientific">Jaminaea rosea</name>
    <dbReference type="NCBI Taxonomy" id="1569628"/>
    <lineage>
        <taxon>Eukaryota</taxon>
        <taxon>Fungi</taxon>
        <taxon>Dikarya</taxon>
        <taxon>Basidiomycota</taxon>
        <taxon>Ustilaginomycotina</taxon>
        <taxon>Exobasidiomycetes</taxon>
        <taxon>Microstromatales</taxon>
        <taxon>Microstromatales incertae sedis</taxon>
        <taxon>Jaminaea</taxon>
    </lineage>
</organism>
<dbReference type="RefSeq" id="XP_025361046.1">
    <property type="nucleotide sequence ID" value="XM_025507566.1"/>
</dbReference>
<evidence type="ECO:0000313" key="14">
    <source>
        <dbReference type="EMBL" id="PWN26434.1"/>
    </source>
</evidence>
<keyword evidence="7 10" id="KW-0863">Zinc-finger</keyword>
<dbReference type="SUPFAM" id="SSF57850">
    <property type="entry name" value="RING/U-box"/>
    <property type="match status" value="1"/>
</dbReference>
<evidence type="ECO:0000256" key="3">
    <source>
        <dbReference type="ARBA" id="ARBA00022490"/>
    </source>
</evidence>
<dbReference type="GO" id="GO:0008270">
    <property type="term" value="F:zinc ion binding"/>
    <property type="evidence" value="ECO:0007669"/>
    <property type="project" value="UniProtKB-KW"/>
</dbReference>
<keyword evidence="5" id="KW-0479">Metal-binding</keyword>
<dbReference type="FunFam" id="3.30.40.10:FF:000510">
    <property type="entry name" value="Phosphatidylinositol 3,5-kinase"/>
    <property type="match status" value="1"/>
</dbReference>